<dbReference type="Proteomes" id="UP001187192">
    <property type="component" value="Unassembled WGS sequence"/>
</dbReference>
<protein>
    <submittedName>
        <fullName evidence="2">Uncharacterized protein</fullName>
    </submittedName>
</protein>
<sequence>MRDISLLNLSLPLLSLSPFRFSLPNRKHTIDSSPAQPSSQPPSSPARFFSLSSSTLFHHGKVSPPASDAPIVSLISDSSCSVA</sequence>
<comment type="caution">
    <text evidence="2">The sequence shown here is derived from an EMBL/GenBank/DDBJ whole genome shotgun (WGS) entry which is preliminary data.</text>
</comment>
<accession>A0AA87ZH61</accession>
<evidence type="ECO:0000256" key="1">
    <source>
        <dbReference type="SAM" id="MobiDB-lite"/>
    </source>
</evidence>
<keyword evidence="3" id="KW-1185">Reference proteome</keyword>
<gene>
    <name evidence="2" type="ORF">TIFTF001_042513</name>
</gene>
<evidence type="ECO:0000313" key="2">
    <source>
        <dbReference type="EMBL" id="GMN36809.1"/>
    </source>
</evidence>
<reference evidence="2" key="1">
    <citation type="submission" date="2023-07" db="EMBL/GenBank/DDBJ databases">
        <title>draft genome sequence of fig (Ficus carica).</title>
        <authorList>
            <person name="Takahashi T."/>
            <person name="Nishimura K."/>
        </authorList>
    </citation>
    <scope>NUCLEOTIDE SEQUENCE</scope>
</reference>
<feature type="region of interest" description="Disordered" evidence="1">
    <location>
        <begin position="27"/>
        <end position="46"/>
    </location>
</feature>
<dbReference type="EMBL" id="BTGU01002343">
    <property type="protein sequence ID" value="GMN36809.1"/>
    <property type="molecule type" value="Genomic_DNA"/>
</dbReference>
<organism evidence="2 3">
    <name type="scientific">Ficus carica</name>
    <name type="common">Common fig</name>
    <dbReference type="NCBI Taxonomy" id="3494"/>
    <lineage>
        <taxon>Eukaryota</taxon>
        <taxon>Viridiplantae</taxon>
        <taxon>Streptophyta</taxon>
        <taxon>Embryophyta</taxon>
        <taxon>Tracheophyta</taxon>
        <taxon>Spermatophyta</taxon>
        <taxon>Magnoliopsida</taxon>
        <taxon>eudicotyledons</taxon>
        <taxon>Gunneridae</taxon>
        <taxon>Pentapetalae</taxon>
        <taxon>rosids</taxon>
        <taxon>fabids</taxon>
        <taxon>Rosales</taxon>
        <taxon>Moraceae</taxon>
        <taxon>Ficeae</taxon>
        <taxon>Ficus</taxon>
    </lineage>
</organism>
<dbReference type="AlphaFoldDB" id="A0AA87ZH61"/>
<name>A0AA87ZH61_FICCA</name>
<proteinExistence type="predicted"/>
<evidence type="ECO:0000313" key="3">
    <source>
        <dbReference type="Proteomes" id="UP001187192"/>
    </source>
</evidence>